<feature type="signal peptide" evidence="1">
    <location>
        <begin position="1"/>
        <end position="36"/>
    </location>
</feature>
<name>A0A5P8K3L4_9ACTN</name>
<evidence type="ECO:0000313" key="2">
    <source>
        <dbReference type="EMBL" id="QFQ97207.1"/>
    </source>
</evidence>
<accession>A0A5P8K3L4</accession>
<gene>
    <name evidence="2" type="ORF">F9278_14405</name>
</gene>
<reference evidence="2 3" key="1">
    <citation type="submission" date="2019-10" db="EMBL/GenBank/DDBJ databases">
        <title>Streptomyces sp. strain GY16 isolated from leaves of Broussonetia papyrifera.</title>
        <authorList>
            <person name="Mo P."/>
        </authorList>
    </citation>
    <scope>NUCLEOTIDE SEQUENCE [LARGE SCALE GENOMIC DNA]</scope>
    <source>
        <strain evidence="2 3">GY16</strain>
    </source>
</reference>
<keyword evidence="1" id="KW-0732">Signal</keyword>
<dbReference type="KEGG" id="sphv:F9278_14405"/>
<protein>
    <recommendedName>
        <fullName evidence="4">Secreted protein</fullName>
    </recommendedName>
</protein>
<evidence type="ECO:0008006" key="4">
    <source>
        <dbReference type="Google" id="ProtNLM"/>
    </source>
</evidence>
<dbReference type="AlphaFoldDB" id="A0A5P8K3L4"/>
<sequence length="155" mass="17136">MKKQLKRQALRSVARGGLAVGAAFGMVLLANAPAMAADQWVYWTEGNDDIEIDLHRDGTFRGYGVFNADPHGLVNPVPGDAFQACDKYADGKGIEVQRKFEGGSWQTMATTRGMNAPHCSLWETDNMPEETFLGVRVCIVEGTHRTCSDDRWTWA</sequence>
<evidence type="ECO:0000256" key="1">
    <source>
        <dbReference type="SAM" id="SignalP"/>
    </source>
</evidence>
<organism evidence="2 3">
    <name type="scientific">Streptomyces phaeolivaceus</name>
    <dbReference type="NCBI Taxonomy" id="2653200"/>
    <lineage>
        <taxon>Bacteria</taxon>
        <taxon>Bacillati</taxon>
        <taxon>Actinomycetota</taxon>
        <taxon>Actinomycetes</taxon>
        <taxon>Kitasatosporales</taxon>
        <taxon>Streptomycetaceae</taxon>
        <taxon>Streptomyces</taxon>
    </lineage>
</organism>
<keyword evidence="3" id="KW-1185">Reference proteome</keyword>
<evidence type="ECO:0000313" key="3">
    <source>
        <dbReference type="Proteomes" id="UP000327294"/>
    </source>
</evidence>
<dbReference type="RefSeq" id="WP_152168691.1">
    <property type="nucleotide sequence ID" value="NZ_CP045096.1"/>
</dbReference>
<dbReference type="EMBL" id="CP045096">
    <property type="protein sequence ID" value="QFQ97207.1"/>
    <property type="molecule type" value="Genomic_DNA"/>
</dbReference>
<proteinExistence type="predicted"/>
<feature type="chain" id="PRO_5024970364" description="Secreted protein" evidence="1">
    <location>
        <begin position="37"/>
        <end position="155"/>
    </location>
</feature>
<dbReference type="Proteomes" id="UP000327294">
    <property type="component" value="Chromosome"/>
</dbReference>